<evidence type="ECO:0000313" key="2">
    <source>
        <dbReference type="Proteomes" id="UP000006512"/>
    </source>
</evidence>
<name>F4QKD6_9CAUL</name>
<organism evidence="1 2">
    <name type="scientific">Asticcacaulis biprosthecium C19</name>
    <dbReference type="NCBI Taxonomy" id="715226"/>
    <lineage>
        <taxon>Bacteria</taxon>
        <taxon>Pseudomonadati</taxon>
        <taxon>Pseudomonadota</taxon>
        <taxon>Alphaproteobacteria</taxon>
        <taxon>Caulobacterales</taxon>
        <taxon>Caulobacteraceae</taxon>
        <taxon>Asticcacaulis</taxon>
    </lineage>
</organism>
<keyword evidence="2" id="KW-1185">Reference proteome</keyword>
<dbReference type="Proteomes" id="UP000006512">
    <property type="component" value="Unassembled WGS sequence"/>
</dbReference>
<dbReference type="AlphaFoldDB" id="F4QKD6"/>
<accession>F4QKD6</accession>
<proteinExistence type="predicted"/>
<protein>
    <submittedName>
        <fullName evidence="1">Uncharacterized protein</fullName>
    </submittedName>
</protein>
<dbReference type="EMBL" id="GL883077">
    <property type="protein sequence ID" value="EGF93314.1"/>
    <property type="molecule type" value="Genomic_DNA"/>
</dbReference>
<evidence type="ECO:0000313" key="1">
    <source>
        <dbReference type="EMBL" id="EGF93314.1"/>
    </source>
</evidence>
<dbReference type="HOGENOM" id="CLU_3211825_0_0_5"/>
<sequence>MVAAKVPKRNFGWELWDRGMRIANSKFKGEKVSNSTNEFASMRD</sequence>
<reference evidence="2" key="1">
    <citation type="submission" date="2011-03" db="EMBL/GenBank/DDBJ databases">
        <title>Draft genome sequence of Brevundimonas diminuta.</title>
        <authorList>
            <person name="Brown P.J.B."/>
            <person name="Buechlein A."/>
            <person name="Hemmerich C."/>
            <person name="Brun Y.V."/>
        </authorList>
    </citation>
    <scope>NUCLEOTIDE SEQUENCE [LARGE SCALE GENOMIC DNA]</scope>
    <source>
        <strain evidence="2">C19</strain>
    </source>
</reference>
<gene>
    <name evidence="1" type="ORF">ABI_17540</name>
</gene>